<sequence length="326" mass="36659">MKYFVYSHADYMDFYKTVSSSVSVDGRETVFHIAPAYGAGTVTFFHISEHSQFLMFDLCFRETVEIVYELPHDHFEIAYCIEGRSVLVEGAARKDILPNVMTLSMASARASRVRGSMIIPKDVRYVNMAFAFSAEACDHYFGSVGPDLWSTALNGSGANGQFYLNREFLPQVQSAFFQIQGCAIRDGNAKCLFIESRISEIISYICEARPGEKHSDIDAFEREQIRKIPARMTADFLNPPTISELSRELGINITKLKKGFKQLYGTTIYGYHKKAKLEHARSLLLNTGLTILEVANRSGYISQSQFGVAFKAEFGVSPSELRKNSF</sequence>
<keyword evidence="2" id="KW-0238">DNA-binding</keyword>
<organism evidence="5 6">
    <name type="scientific">Pseudoramibacter alactolyticus ATCC 23263</name>
    <dbReference type="NCBI Taxonomy" id="887929"/>
    <lineage>
        <taxon>Bacteria</taxon>
        <taxon>Bacillati</taxon>
        <taxon>Bacillota</taxon>
        <taxon>Clostridia</taxon>
        <taxon>Eubacteriales</taxon>
        <taxon>Eubacteriaceae</taxon>
        <taxon>Pseudoramibacter</taxon>
    </lineage>
</organism>
<dbReference type="InterPro" id="IPR009057">
    <property type="entry name" value="Homeodomain-like_sf"/>
</dbReference>
<gene>
    <name evidence="5" type="ORF">HMP0721_1360</name>
</gene>
<feature type="domain" description="HTH araC/xylS-type" evidence="4">
    <location>
        <begin position="226"/>
        <end position="324"/>
    </location>
</feature>
<keyword evidence="1" id="KW-0805">Transcription regulation</keyword>
<dbReference type="STRING" id="887929.HMP0721_1360"/>
<dbReference type="PROSITE" id="PS01124">
    <property type="entry name" value="HTH_ARAC_FAMILY_2"/>
    <property type="match status" value="1"/>
</dbReference>
<dbReference type="InterPro" id="IPR018060">
    <property type="entry name" value="HTH_AraC"/>
</dbReference>
<dbReference type="InterPro" id="IPR053142">
    <property type="entry name" value="PchR_regulatory_protein"/>
</dbReference>
<dbReference type="SUPFAM" id="SSF46689">
    <property type="entry name" value="Homeodomain-like"/>
    <property type="match status" value="1"/>
</dbReference>
<evidence type="ECO:0000256" key="2">
    <source>
        <dbReference type="ARBA" id="ARBA00023125"/>
    </source>
</evidence>
<dbReference type="EMBL" id="AEQN01000016">
    <property type="protein sequence ID" value="EFV01965.1"/>
    <property type="molecule type" value="Genomic_DNA"/>
</dbReference>
<dbReference type="PANTHER" id="PTHR47893">
    <property type="entry name" value="REGULATORY PROTEIN PCHR"/>
    <property type="match status" value="1"/>
</dbReference>
<evidence type="ECO:0000313" key="5">
    <source>
        <dbReference type="EMBL" id="EFV01965.1"/>
    </source>
</evidence>
<dbReference type="PRINTS" id="PR00032">
    <property type="entry name" value="HTHARAC"/>
</dbReference>
<dbReference type="OrthoDB" id="247151at2"/>
<dbReference type="SMART" id="SM00342">
    <property type="entry name" value="HTH_ARAC"/>
    <property type="match status" value="1"/>
</dbReference>
<proteinExistence type="predicted"/>
<name>E6MH75_9FIRM</name>
<comment type="caution">
    <text evidence="5">The sequence shown here is derived from an EMBL/GenBank/DDBJ whole genome shotgun (WGS) entry which is preliminary data.</text>
</comment>
<protein>
    <submittedName>
        <fullName evidence="5">Transcriptional regulator, AraC family</fullName>
    </submittedName>
</protein>
<keyword evidence="6" id="KW-1185">Reference proteome</keyword>
<evidence type="ECO:0000259" key="4">
    <source>
        <dbReference type="PROSITE" id="PS01124"/>
    </source>
</evidence>
<dbReference type="Pfam" id="PF12833">
    <property type="entry name" value="HTH_18"/>
    <property type="match status" value="1"/>
</dbReference>
<keyword evidence="3" id="KW-0804">Transcription</keyword>
<dbReference type="eggNOG" id="COG2207">
    <property type="taxonomic scope" value="Bacteria"/>
</dbReference>
<evidence type="ECO:0000313" key="6">
    <source>
        <dbReference type="Proteomes" id="UP000004754"/>
    </source>
</evidence>
<dbReference type="PANTHER" id="PTHR47893:SF1">
    <property type="entry name" value="REGULATORY PROTEIN PCHR"/>
    <property type="match status" value="1"/>
</dbReference>
<dbReference type="AlphaFoldDB" id="E6MH75"/>
<accession>E6MH75</accession>
<evidence type="ECO:0000256" key="1">
    <source>
        <dbReference type="ARBA" id="ARBA00023015"/>
    </source>
</evidence>
<dbReference type="InterPro" id="IPR018062">
    <property type="entry name" value="HTH_AraC-typ_CS"/>
</dbReference>
<evidence type="ECO:0000256" key="3">
    <source>
        <dbReference type="ARBA" id="ARBA00023163"/>
    </source>
</evidence>
<dbReference type="InterPro" id="IPR020449">
    <property type="entry name" value="Tscrpt_reg_AraC-type_HTH"/>
</dbReference>
<dbReference type="GO" id="GO:0003700">
    <property type="term" value="F:DNA-binding transcription factor activity"/>
    <property type="evidence" value="ECO:0007669"/>
    <property type="project" value="InterPro"/>
</dbReference>
<reference evidence="5 6" key="1">
    <citation type="submission" date="2010-12" db="EMBL/GenBank/DDBJ databases">
        <authorList>
            <person name="Muzny D."/>
            <person name="Qin X."/>
            <person name="Deng J."/>
            <person name="Jiang H."/>
            <person name="Liu Y."/>
            <person name="Qu J."/>
            <person name="Song X.-Z."/>
            <person name="Zhang L."/>
            <person name="Thornton R."/>
            <person name="Coyle M."/>
            <person name="Francisco L."/>
            <person name="Jackson L."/>
            <person name="Javaid M."/>
            <person name="Korchina V."/>
            <person name="Kovar C."/>
            <person name="Mata R."/>
            <person name="Mathew T."/>
            <person name="Ngo R."/>
            <person name="Nguyen L."/>
            <person name="Nguyen N."/>
            <person name="Okwuonu G."/>
            <person name="Ongeri F."/>
            <person name="Pham C."/>
            <person name="Simmons D."/>
            <person name="Wilczek-Boney K."/>
            <person name="Hale W."/>
            <person name="Jakkamsetti A."/>
            <person name="Pham P."/>
            <person name="Ruth R."/>
            <person name="San Lucas F."/>
            <person name="Warren J."/>
            <person name="Zhang J."/>
            <person name="Zhao Z."/>
            <person name="Zhou C."/>
            <person name="Zhu D."/>
            <person name="Lee S."/>
            <person name="Bess C."/>
            <person name="Blankenburg K."/>
            <person name="Forbes L."/>
            <person name="Fu Q."/>
            <person name="Gubbala S."/>
            <person name="Hirani K."/>
            <person name="Jayaseelan J.C."/>
            <person name="Lara F."/>
            <person name="Munidasa M."/>
            <person name="Palculict T."/>
            <person name="Patil S."/>
            <person name="Pu L.-L."/>
            <person name="Saada N."/>
            <person name="Tang L."/>
            <person name="Weissenberger G."/>
            <person name="Zhu Y."/>
            <person name="Hemphill L."/>
            <person name="Shang Y."/>
            <person name="Youmans B."/>
            <person name="Ayvaz T."/>
            <person name="Ross M."/>
            <person name="Santibanez J."/>
            <person name="Aqrawi P."/>
            <person name="Gross S."/>
            <person name="Joshi V."/>
            <person name="Fowler G."/>
            <person name="Nazareth L."/>
            <person name="Reid J."/>
            <person name="Worley K."/>
            <person name="Petrosino J."/>
            <person name="Highlander S."/>
            <person name="Gibbs R."/>
        </authorList>
    </citation>
    <scope>NUCLEOTIDE SEQUENCE [LARGE SCALE GENOMIC DNA]</scope>
    <source>
        <strain evidence="5 6">ATCC 23263</strain>
    </source>
</reference>
<dbReference type="Proteomes" id="UP000004754">
    <property type="component" value="Unassembled WGS sequence"/>
</dbReference>
<dbReference type="RefSeq" id="WP_006598782.1">
    <property type="nucleotide sequence ID" value="NZ_GL622359.1"/>
</dbReference>
<dbReference type="PROSITE" id="PS00041">
    <property type="entry name" value="HTH_ARAC_FAMILY_1"/>
    <property type="match status" value="1"/>
</dbReference>
<dbReference type="GO" id="GO:0043565">
    <property type="term" value="F:sequence-specific DNA binding"/>
    <property type="evidence" value="ECO:0007669"/>
    <property type="project" value="InterPro"/>
</dbReference>
<dbReference type="HOGENOM" id="CLU_888040_0_0_9"/>
<dbReference type="Gene3D" id="1.10.10.60">
    <property type="entry name" value="Homeodomain-like"/>
    <property type="match status" value="1"/>
</dbReference>